<dbReference type="EMBL" id="JACHNY010000001">
    <property type="protein sequence ID" value="MBB4616707.1"/>
    <property type="molecule type" value="Genomic_DNA"/>
</dbReference>
<dbReference type="RefSeq" id="WP_184111722.1">
    <property type="nucleotide sequence ID" value="NZ_JACHNY010000001.1"/>
</dbReference>
<evidence type="ECO:0000313" key="1">
    <source>
        <dbReference type="EMBL" id="MBB4616707.1"/>
    </source>
</evidence>
<protein>
    <submittedName>
        <fullName evidence="1">Uncharacterized protein</fullName>
    </submittedName>
</protein>
<dbReference type="AlphaFoldDB" id="A0A7W7AIK9"/>
<sequence>MRHVVKATSLMLAACSGGGSGNNQSDEVAVAQVQEPTPENLLDDPQNSAVPLGSRGNAIPGPAPLATIPARFQGRWGMTAADCDPSTGADKGKLTIAGNRLAFFESRGDATRIVQTQPTQIAFDLPMSGEGAKWSERTTLTLLEDVKMLVRQKTVPGAKPETIRYVRCPA</sequence>
<organism evidence="1 2">
    <name type="scientific">Sphingomonas abaci</name>
    <dbReference type="NCBI Taxonomy" id="237611"/>
    <lineage>
        <taxon>Bacteria</taxon>
        <taxon>Pseudomonadati</taxon>
        <taxon>Pseudomonadota</taxon>
        <taxon>Alphaproteobacteria</taxon>
        <taxon>Sphingomonadales</taxon>
        <taxon>Sphingomonadaceae</taxon>
        <taxon>Sphingomonas</taxon>
    </lineage>
</organism>
<evidence type="ECO:0000313" key="2">
    <source>
        <dbReference type="Proteomes" id="UP000574769"/>
    </source>
</evidence>
<proteinExistence type="predicted"/>
<dbReference type="Proteomes" id="UP000574769">
    <property type="component" value="Unassembled WGS sequence"/>
</dbReference>
<accession>A0A7W7AIK9</accession>
<reference evidence="1 2" key="1">
    <citation type="submission" date="2020-08" db="EMBL/GenBank/DDBJ databases">
        <title>Genomic Encyclopedia of Type Strains, Phase IV (KMG-IV): sequencing the most valuable type-strain genomes for metagenomic binning, comparative biology and taxonomic classification.</title>
        <authorList>
            <person name="Goeker M."/>
        </authorList>
    </citation>
    <scope>NUCLEOTIDE SEQUENCE [LARGE SCALE GENOMIC DNA]</scope>
    <source>
        <strain evidence="1 2">DSM 15867</strain>
    </source>
</reference>
<gene>
    <name evidence="1" type="ORF">GGQ96_000813</name>
</gene>
<name>A0A7W7AIK9_9SPHN</name>
<comment type="caution">
    <text evidence="1">The sequence shown here is derived from an EMBL/GenBank/DDBJ whole genome shotgun (WGS) entry which is preliminary data.</text>
</comment>
<keyword evidence="2" id="KW-1185">Reference proteome</keyword>